<name>I4ES76_MODI5</name>
<protein>
    <submittedName>
        <fullName evidence="2">Glyoxalase/bleomycin resistance protein/dioxygenase</fullName>
    </submittedName>
</protein>
<dbReference type="KEGG" id="mmar:MODMU_0786"/>
<dbReference type="eggNOG" id="COG0346">
    <property type="taxonomic scope" value="Bacteria"/>
</dbReference>
<dbReference type="EMBL" id="FO203431">
    <property type="protein sequence ID" value="CCH86239.1"/>
    <property type="molecule type" value="Genomic_DNA"/>
</dbReference>
<dbReference type="AlphaFoldDB" id="I4ES76"/>
<evidence type="ECO:0000313" key="3">
    <source>
        <dbReference type="Proteomes" id="UP000006461"/>
    </source>
</evidence>
<gene>
    <name evidence="2" type="ordered locus">MODMU_0786</name>
</gene>
<dbReference type="SUPFAM" id="SSF54593">
    <property type="entry name" value="Glyoxalase/Bleomycin resistance protein/Dihydroxybiphenyl dioxygenase"/>
    <property type="match status" value="1"/>
</dbReference>
<dbReference type="STRING" id="477641.MODMU_0786"/>
<dbReference type="Proteomes" id="UP000006461">
    <property type="component" value="Chromosome"/>
</dbReference>
<evidence type="ECO:0000313" key="2">
    <source>
        <dbReference type="EMBL" id="CCH86239.1"/>
    </source>
</evidence>
<proteinExistence type="predicted"/>
<sequence length="112" mass="11743">MSSEVRASPVLPVTDLDRALAHYAALGFTTSRHDDTYGFAAWSGLELHLTLDPDAAGAEVYLHVPDADVVASSWAGPGTTTPTPKAWGVREGSHVDPDGNLLRFGSPLASEG</sequence>
<dbReference type="Gene3D" id="3.10.180.10">
    <property type="entry name" value="2,3-Dihydroxybiphenyl 1,2-Dioxygenase, domain 1"/>
    <property type="match status" value="1"/>
</dbReference>
<feature type="region of interest" description="Disordered" evidence="1">
    <location>
        <begin position="73"/>
        <end position="112"/>
    </location>
</feature>
<accession>I4ES76</accession>
<keyword evidence="3" id="KW-1185">Reference proteome</keyword>
<evidence type="ECO:0000256" key="1">
    <source>
        <dbReference type="SAM" id="MobiDB-lite"/>
    </source>
</evidence>
<dbReference type="OrthoDB" id="6624781at2"/>
<dbReference type="InterPro" id="IPR029068">
    <property type="entry name" value="Glyas_Bleomycin-R_OHBP_Dase"/>
</dbReference>
<reference evidence="2 3" key="1">
    <citation type="journal article" date="2012" name="J. Bacteriol.">
        <title>Genome Sequence of Radiation-Resistant Modestobacter marinus Strain BC501, a Representative Actinobacterium That Thrives on Calcareous Stone Surfaces.</title>
        <authorList>
            <person name="Normand P."/>
            <person name="Gury J."/>
            <person name="Pujic P."/>
            <person name="Chouaia B."/>
            <person name="Crotti E."/>
            <person name="Brusetti L."/>
            <person name="Daffonchio D."/>
            <person name="Vacherie B."/>
            <person name="Barbe V."/>
            <person name="Medigue C."/>
            <person name="Calteau A."/>
            <person name="Ghodhbane-Gtari F."/>
            <person name="Essoussi I."/>
            <person name="Nouioui I."/>
            <person name="Abbassi-Ghozzi I."/>
            <person name="Gtari M."/>
        </authorList>
    </citation>
    <scope>NUCLEOTIDE SEQUENCE [LARGE SCALE GENOMIC DNA]</scope>
    <source>
        <strain evidence="3">BC 501</strain>
    </source>
</reference>
<organism evidence="2 3">
    <name type="scientific">Modestobacter italicus (strain DSM 44449 / CECT 9708 / BC 501)</name>
    <dbReference type="NCBI Taxonomy" id="2732864"/>
    <lineage>
        <taxon>Bacteria</taxon>
        <taxon>Bacillati</taxon>
        <taxon>Actinomycetota</taxon>
        <taxon>Actinomycetes</taxon>
        <taxon>Geodermatophilales</taxon>
        <taxon>Geodermatophilaceae</taxon>
        <taxon>Modestobacter</taxon>
    </lineage>
</organism>
<dbReference type="HOGENOM" id="CLU_046006_15_4_11"/>